<reference evidence="2 3" key="1">
    <citation type="submission" date="2020-06" db="EMBL/GenBank/DDBJ databases">
        <authorList>
            <person name="Hwang Y.J."/>
        </authorList>
    </citation>
    <scope>NUCLEOTIDE SEQUENCE [LARGE SCALE GENOMIC DNA]</scope>
    <source>
        <strain evidence="2 3">KUDC8001</strain>
    </source>
</reference>
<dbReference type="Proteomes" id="UP000514509">
    <property type="component" value="Chromosome"/>
</dbReference>
<name>A0A7L7L6L2_9BACT</name>
<sequence length="107" mass="12002">MKQYGSVIFTAGSRLQAQLLSSWIFQVLPPGRRPRLALPHSPAFLSTLRCEMCLQHTGTLAGAPQPNWCQLLLAAAILFVSKLFFTVLFFTVLKGWNLEKLKKSNLQ</sequence>
<gene>
    <name evidence="2" type="ORF">HUW48_10690</name>
</gene>
<accession>A0A7L7L6L2</accession>
<keyword evidence="1" id="KW-1133">Transmembrane helix</keyword>
<evidence type="ECO:0000256" key="1">
    <source>
        <dbReference type="SAM" id="Phobius"/>
    </source>
</evidence>
<reference evidence="2 3" key="2">
    <citation type="submission" date="2020-08" db="EMBL/GenBank/DDBJ databases">
        <title>Adhaeribacter dokdonensis sp. nov., isolated from the rhizosphere of Elymus tsukushiensis, a plant native to the Dokdo Islands, Republic of Korea.</title>
        <authorList>
            <person name="Ghim S.Y."/>
        </authorList>
    </citation>
    <scope>NUCLEOTIDE SEQUENCE [LARGE SCALE GENOMIC DNA]</scope>
    <source>
        <strain evidence="2 3">KUDC8001</strain>
    </source>
</reference>
<proteinExistence type="predicted"/>
<keyword evidence="1" id="KW-0472">Membrane</keyword>
<dbReference type="RefSeq" id="WP_182415660.1">
    <property type="nucleotide sequence ID" value="NZ_CP055153.1"/>
</dbReference>
<organism evidence="2 3">
    <name type="scientific">Adhaeribacter radiodurans</name>
    <dbReference type="NCBI Taxonomy" id="2745197"/>
    <lineage>
        <taxon>Bacteria</taxon>
        <taxon>Pseudomonadati</taxon>
        <taxon>Bacteroidota</taxon>
        <taxon>Cytophagia</taxon>
        <taxon>Cytophagales</taxon>
        <taxon>Hymenobacteraceae</taxon>
        <taxon>Adhaeribacter</taxon>
    </lineage>
</organism>
<keyword evidence="3" id="KW-1185">Reference proteome</keyword>
<evidence type="ECO:0000313" key="3">
    <source>
        <dbReference type="Proteomes" id="UP000514509"/>
    </source>
</evidence>
<keyword evidence="1" id="KW-0812">Transmembrane</keyword>
<dbReference type="KEGG" id="add:HUW48_10690"/>
<dbReference type="AlphaFoldDB" id="A0A7L7L6L2"/>
<dbReference type="EMBL" id="CP055153">
    <property type="protein sequence ID" value="QMU28476.1"/>
    <property type="molecule type" value="Genomic_DNA"/>
</dbReference>
<feature type="transmembrane region" description="Helical" evidence="1">
    <location>
        <begin position="71"/>
        <end position="93"/>
    </location>
</feature>
<protein>
    <submittedName>
        <fullName evidence="2">Uncharacterized protein</fullName>
    </submittedName>
</protein>
<evidence type="ECO:0000313" key="2">
    <source>
        <dbReference type="EMBL" id="QMU28476.1"/>
    </source>
</evidence>